<dbReference type="InterPro" id="IPR025645">
    <property type="entry name" value="DUF4349"/>
</dbReference>
<evidence type="ECO:0000256" key="2">
    <source>
        <dbReference type="SAM" id="Phobius"/>
    </source>
</evidence>
<evidence type="ECO:0000259" key="3">
    <source>
        <dbReference type="Pfam" id="PF14257"/>
    </source>
</evidence>
<keyword evidence="5" id="KW-1185">Reference proteome</keyword>
<dbReference type="PROSITE" id="PS51257">
    <property type="entry name" value="PROKAR_LIPOPROTEIN"/>
    <property type="match status" value="1"/>
</dbReference>
<feature type="transmembrane region" description="Helical" evidence="2">
    <location>
        <begin position="278"/>
        <end position="303"/>
    </location>
</feature>
<name>G5IFH1_9FIRM</name>
<reference evidence="4 5" key="1">
    <citation type="submission" date="2011-08" db="EMBL/GenBank/DDBJ databases">
        <title>The Genome Sequence of Clostridium hathewayi WAL-18680.</title>
        <authorList>
            <consortium name="The Broad Institute Genome Sequencing Platform"/>
            <person name="Earl A."/>
            <person name="Ward D."/>
            <person name="Feldgarden M."/>
            <person name="Gevers D."/>
            <person name="Finegold S.M."/>
            <person name="Summanen P.H."/>
            <person name="Molitoris D.R."/>
            <person name="Song M."/>
            <person name="Daigneault M."/>
            <person name="Allen-Vercoe E."/>
            <person name="Young S.K."/>
            <person name="Zeng Q."/>
            <person name="Gargeya S."/>
            <person name="Fitzgerald M."/>
            <person name="Haas B."/>
            <person name="Abouelleil A."/>
            <person name="Alvarado L."/>
            <person name="Arachchi H.M."/>
            <person name="Berlin A."/>
            <person name="Brown A."/>
            <person name="Chapman S.B."/>
            <person name="Chen Z."/>
            <person name="Dunbar C."/>
            <person name="Freedman E."/>
            <person name="Gearin G."/>
            <person name="Gellesch M."/>
            <person name="Goldberg J."/>
            <person name="Griggs A."/>
            <person name="Gujja S."/>
            <person name="Heiman D."/>
            <person name="Howarth C."/>
            <person name="Larson L."/>
            <person name="Lui A."/>
            <person name="MacDonald P.J.P."/>
            <person name="Montmayeur A."/>
            <person name="Murphy C."/>
            <person name="Neiman D."/>
            <person name="Pearson M."/>
            <person name="Priest M."/>
            <person name="Roberts A."/>
            <person name="Saif S."/>
            <person name="Shea T."/>
            <person name="Shenoy N."/>
            <person name="Sisk P."/>
            <person name="Stolte C."/>
            <person name="Sykes S."/>
            <person name="Wortman J."/>
            <person name="Nusbaum C."/>
            <person name="Birren B."/>
        </authorList>
    </citation>
    <scope>NUCLEOTIDE SEQUENCE [LARGE SCALE GENOMIC DNA]</scope>
    <source>
        <strain evidence="4 5">WAL-18680</strain>
    </source>
</reference>
<organism evidence="4 5">
    <name type="scientific">Hungatella hathewayi WAL-18680</name>
    <dbReference type="NCBI Taxonomy" id="742737"/>
    <lineage>
        <taxon>Bacteria</taxon>
        <taxon>Bacillati</taxon>
        <taxon>Bacillota</taxon>
        <taxon>Clostridia</taxon>
        <taxon>Lachnospirales</taxon>
        <taxon>Lachnospiraceae</taxon>
        <taxon>Hungatella</taxon>
    </lineage>
</organism>
<dbReference type="EMBL" id="ADLN01000046">
    <property type="protein sequence ID" value="EHI59754.1"/>
    <property type="molecule type" value="Genomic_DNA"/>
</dbReference>
<keyword evidence="2" id="KW-0472">Membrane</keyword>
<protein>
    <recommendedName>
        <fullName evidence="3">DUF4349 domain-containing protein</fullName>
    </recommendedName>
</protein>
<dbReference type="RefSeq" id="WP_006780229.1">
    <property type="nucleotide sequence ID" value="NZ_CP040506.1"/>
</dbReference>
<dbReference type="PATRIC" id="fig|742737.3.peg.2273"/>
<proteinExistence type="predicted"/>
<sequence>MKKQCFTRRYGAAAAILAGALFLTGCGASKSSSAYMAETTAASYDNKAEVYQETAAMEYDQVSPEDGGLTSSTGNLNVQPASRKLIRNANMDVETSDFDGLLETISSQITALGGYTQDSSVTGSSMTGNNEPRRRYASITARIPQEKLDSFITTVEQNGNITNRYESTSDVTLQYSDLESRKKSLIVEQDRIWALLEKAESLDAVITLEKRLSEIRYELESMESQLRLYDNQVEYSTVSLSIQEVTTYTPTSPETFGQRIQSGLSKNADAMTAFMTGFLIWLITTSPIWLPLALIVLVILFFTRRRRGRERIKKAAQSAPSDIIDRTTDISDTEEDVYYTEDK</sequence>
<dbReference type="Pfam" id="PF14257">
    <property type="entry name" value="DUF4349"/>
    <property type="match status" value="1"/>
</dbReference>
<feature type="coiled-coil region" evidence="1">
    <location>
        <begin position="205"/>
        <end position="232"/>
    </location>
</feature>
<evidence type="ECO:0000313" key="4">
    <source>
        <dbReference type="EMBL" id="EHI59754.1"/>
    </source>
</evidence>
<evidence type="ECO:0000313" key="5">
    <source>
        <dbReference type="Proteomes" id="UP000005384"/>
    </source>
</evidence>
<dbReference type="HOGENOM" id="CLU_046535_1_0_9"/>
<feature type="domain" description="DUF4349" evidence="3">
    <location>
        <begin position="83"/>
        <end position="299"/>
    </location>
</feature>
<keyword evidence="1" id="KW-0175">Coiled coil</keyword>
<dbReference type="AlphaFoldDB" id="G5IFH1"/>
<comment type="caution">
    <text evidence="4">The sequence shown here is derived from an EMBL/GenBank/DDBJ whole genome shotgun (WGS) entry which is preliminary data.</text>
</comment>
<gene>
    <name evidence="4" type="ORF">HMPREF9473_02249</name>
</gene>
<dbReference type="Proteomes" id="UP000005384">
    <property type="component" value="Unassembled WGS sequence"/>
</dbReference>
<keyword evidence="2" id="KW-0812">Transmembrane</keyword>
<keyword evidence="2" id="KW-1133">Transmembrane helix</keyword>
<accession>G5IFH1</accession>
<evidence type="ECO:0000256" key="1">
    <source>
        <dbReference type="SAM" id="Coils"/>
    </source>
</evidence>
<dbReference type="OrthoDB" id="2162337at2"/>